<accession>A0AA37WKX9</accession>
<dbReference type="Gene3D" id="3.40.50.1820">
    <property type="entry name" value="alpha/beta hydrolase"/>
    <property type="match status" value="1"/>
</dbReference>
<keyword evidence="2" id="KW-1185">Reference proteome</keyword>
<name>A0AA37WKX9_9GAMM</name>
<dbReference type="AlphaFoldDB" id="A0AA37WKX9"/>
<sequence length="336" mass="37450">MTLSVILHFFSTFLRCLKTFVSALTSVLAAIQVVTSQKFALQKVVLQKATVIHWLWKGLLVSICISSPFVNANTGVAFVHGTGDSSDALNDYWTRDMVFSVTGGLPDTSKFVVVNCNFDEYAWSNEAGGCLARQISSFIERESISDLVVITHSYGGTVMRWILSNPTWDRRHPVIINATRSVTAIAPSSLGTPLADAVIDGNRFERVLGWILGYRSPAVELQQEDWMAHYNNTLFYGTAGRPALPVTFKSIVGTDVESSPFDSDSYCGGYAYQVALEVTQEWLDNCSDGFIECRSQAGAGTVWFYDVDRTRRREPLSHHQSRRPCFNLDVFLRNDL</sequence>
<dbReference type="EMBL" id="BSPD01000027">
    <property type="protein sequence ID" value="GLS25204.1"/>
    <property type="molecule type" value="Genomic_DNA"/>
</dbReference>
<evidence type="ECO:0000313" key="2">
    <source>
        <dbReference type="Proteomes" id="UP001156870"/>
    </source>
</evidence>
<evidence type="ECO:0000313" key="1">
    <source>
        <dbReference type="EMBL" id="GLS25204.1"/>
    </source>
</evidence>
<dbReference type="Proteomes" id="UP001156870">
    <property type="component" value="Unassembled WGS sequence"/>
</dbReference>
<proteinExistence type="predicted"/>
<dbReference type="SUPFAM" id="SSF53474">
    <property type="entry name" value="alpha/beta-Hydrolases"/>
    <property type="match status" value="1"/>
</dbReference>
<dbReference type="InterPro" id="IPR029058">
    <property type="entry name" value="AB_hydrolase_fold"/>
</dbReference>
<comment type="caution">
    <text evidence="1">The sequence shown here is derived from an EMBL/GenBank/DDBJ whole genome shotgun (WGS) entry which is preliminary data.</text>
</comment>
<gene>
    <name evidence="1" type="ORF">GCM10007877_09180</name>
</gene>
<evidence type="ECO:0008006" key="3">
    <source>
        <dbReference type="Google" id="ProtNLM"/>
    </source>
</evidence>
<organism evidence="1 2">
    <name type="scientific">Marinibactrum halimedae</name>
    <dbReference type="NCBI Taxonomy" id="1444977"/>
    <lineage>
        <taxon>Bacteria</taxon>
        <taxon>Pseudomonadati</taxon>
        <taxon>Pseudomonadota</taxon>
        <taxon>Gammaproteobacteria</taxon>
        <taxon>Cellvibrionales</taxon>
        <taxon>Cellvibrionaceae</taxon>
        <taxon>Marinibactrum</taxon>
    </lineage>
</organism>
<protein>
    <recommendedName>
        <fullName evidence="3">Alpha/beta hydrolase</fullName>
    </recommendedName>
</protein>
<reference evidence="1 2" key="1">
    <citation type="journal article" date="2014" name="Int. J. Syst. Evol. Microbiol.">
        <title>Complete genome sequence of Corynebacterium casei LMG S-19264T (=DSM 44701T), isolated from a smear-ripened cheese.</title>
        <authorList>
            <consortium name="US DOE Joint Genome Institute (JGI-PGF)"/>
            <person name="Walter F."/>
            <person name="Albersmeier A."/>
            <person name="Kalinowski J."/>
            <person name="Ruckert C."/>
        </authorList>
    </citation>
    <scope>NUCLEOTIDE SEQUENCE [LARGE SCALE GENOMIC DNA]</scope>
    <source>
        <strain evidence="1 2">NBRC 110095</strain>
    </source>
</reference>
<dbReference type="RefSeq" id="WP_232594530.1">
    <property type="nucleotide sequence ID" value="NZ_BSPD01000027.1"/>
</dbReference>